<dbReference type="EMBL" id="JAPDRP010000041">
    <property type="protein sequence ID" value="KAJ9633804.1"/>
    <property type="molecule type" value="Genomic_DNA"/>
</dbReference>
<name>A0ACC2YF53_9PEZI</name>
<sequence length="514" mass="55367">MSSSDQPAPARTPDDNTTSTTTPSRTSTRKPKPKLPHGYTGIVDFAKEADPKTPANPIVGSKRKPPTEGKRRGRPTKVSRINNGATGFSPINSGASLATPTPDLTHDRPAGNSAEQTASSIASTGTSDPSLPVSDRDPTELVHGDKGGSPVEQVAENTSNTIQISITSPTSITTQRQETQDGSSTRDSVVTTRPSSSLAAHSSTGKSVEPTNIDSPGDHYTRTKSARYESPYVGQGRDGQSRHSAPAPMTPRSRDANGALSAYRKSNGAVEAVVSTHQIRQRPIYPNVEGEQRNSDSSDNAQPLVQHSSGSLSNDSAVQQLTAIVASPQRNEQLQLGKASPNSPFPGSDQRDLNGHAGHPPVAAHPTPVDEGLRDGRLANTVEQMDDVNNVVASDSGSLSHPDSVDDDKAKKLGFMVLKHRRYRQMLSDVQGKITQHEARVHESEETISLEERALQQLEQQIHLLRAEMERKRSCVDGLRKSLESEVILVRTATSQKETLKRQMSEIKARLDLE</sequence>
<proteinExistence type="predicted"/>
<accession>A0ACC2YF53</accession>
<evidence type="ECO:0000313" key="1">
    <source>
        <dbReference type="EMBL" id="KAJ9633804.1"/>
    </source>
</evidence>
<evidence type="ECO:0000313" key="2">
    <source>
        <dbReference type="Proteomes" id="UP001172680"/>
    </source>
</evidence>
<reference evidence="1" key="1">
    <citation type="submission" date="2022-10" db="EMBL/GenBank/DDBJ databases">
        <title>Culturing micro-colonial fungi from biological soil crusts in the Mojave desert and describing Neophaeococcomyces mojavensis, and introducing the new genera and species Taxawa tesnikishii.</title>
        <authorList>
            <person name="Kurbessoian T."/>
            <person name="Stajich J.E."/>
        </authorList>
    </citation>
    <scope>NUCLEOTIDE SEQUENCE</scope>
    <source>
        <strain evidence="1">JES_115</strain>
    </source>
</reference>
<gene>
    <name evidence="1" type="ORF">H2199_009217</name>
</gene>
<comment type="caution">
    <text evidence="1">The sequence shown here is derived from an EMBL/GenBank/DDBJ whole genome shotgun (WGS) entry which is preliminary data.</text>
</comment>
<keyword evidence="2" id="KW-1185">Reference proteome</keyword>
<dbReference type="Proteomes" id="UP001172680">
    <property type="component" value="Unassembled WGS sequence"/>
</dbReference>
<protein>
    <submittedName>
        <fullName evidence="1">Uncharacterized protein</fullName>
    </submittedName>
</protein>
<organism evidence="1 2">
    <name type="scientific">Coniosporium tulheliwenetii</name>
    <dbReference type="NCBI Taxonomy" id="3383036"/>
    <lineage>
        <taxon>Eukaryota</taxon>
        <taxon>Fungi</taxon>
        <taxon>Dikarya</taxon>
        <taxon>Ascomycota</taxon>
        <taxon>Pezizomycotina</taxon>
        <taxon>Dothideomycetes</taxon>
        <taxon>Dothideomycetes incertae sedis</taxon>
        <taxon>Coniosporium</taxon>
    </lineage>
</organism>